<keyword evidence="2" id="KW-1185">Reference proteome</keyword>
<evidence type="ECO:0000313" key="1">
    <source>
        <dbReference type="EMBL" id="APE34677.1"/>
    </source>
</evidence>
<accession>A0A1J0VRM1</accession>
<organism evidence="1 2">
    <name type="scientific">Nocardia mangyaensis</name>
    <dbReference type="NCBI Taxonomy" id="2213200"/>
    <lineage>
        <taxon>Bacteria</taxon>
        <taxon>Bacillati</taxon>
        <taxon>Actinomycetota</taxon>
        <taxon>Actinomycetes</taxon>
        <taxon>Mycobacteriales</taxon>
        <taxon>Nocardiaceae</taxon>
        <taxon>Nocardia</taxon>
    </lineage>
</organism>
<proteinExistence type="predicted"/>
<dbReference type="RefSeq" id="WP_071927859.1">
    <property type="nucleotide sequence ID" value="NZ_CP018082.1"/>
</dbReference>
<dbReference type="OrthoDB" id="4954307at2"/>
<dbReference type="Proteomes" id="UP000183810">
    <property type="component" value="Chromosome"/>
</dbReference>
<evidence type="ECO:0000313" key="2">
    <source>
        <dbReference type="Proteomes" id="UP000183810"/>
    </source>
</evidence>
<dbReference type="KEGG" id="nsl:BOX37_12740"/>
<dbReference type="AlphaFoldDB" id="A0A1J0VRM1"/>
<protein>
    <submittedName>
        <fullName evidence="1">Uncharacterized protein</fullName>
    </submittedName>
</protein>
<gene>
    <name evidence="1" type="ORF">BOX37_12740</name>
</gene>
<reference evidence="1" key="1">
    <citation type="submission" date="2016-11" db="EMBL/GenBank/DDBJ databases">
        <authorList>
            <person name="Jaros S."/>
            <person name="Januszkiewicz K."/>
            <person name="Wedrychowicz H."/>
        </authorList>
    </citation>
    <scope>NUCLEOTIDE SEQUENCE [LARGE SCALE GENOMIC DNA]</scope>
    <source>
        <strain evidence="1">Y48</strain>
    </source>
</reference>
<name>A0A1J0VRM1_9NOCA</name>
<sequence length="77" mass="8701">MGTLPSFGDIPAGFARTLLARRSLDDPTGIAYYLCFHPATVTREQIVAVARWAVEECFQAAKDQYGLDHYQVRKWIP</sequence>
<dbReference type="EMBL" id="CP018082">
    <property type="protein sequence ID" value="APE34677.1"/>
    <property type="molecule type" value="Genomic_DNA"/>
</dbReference>